<dbReference type="EMBL" id="JX486088">
    <property type="protein sequence ID" value="AFU63139.1"/>
    <property type="molecule type" value="Genomic_DNA"/>
</dbReference>
<keyword evidence="2" id="KW-1185">Reference proteome</keyword>
<evidence type="ECO:0000313" key="1">
    <source>
        <dbReference type="EMBL" id="AFU63139.1"/>
    </source>
</evidence>
<protein>
    <submittedName>
        <fullName evidence="1">Uncharacterized protein</fullName>
    </submittedName>
</protein>
<reference evidence="1 2" key="1">
    <citation type="journal article" date="2012" name="Appl. Environ. Microbiol.">
        <title>Characterization of Two Virulent Phages of Lactobacillus plantarum.</title>
        <authorList>
            <person name="Briggiler Marco M."/>
            <person name="Garneau J.E."/>
            <person name="Tremblay D."/>
            <person name="Quiberoni A."/>
            <person name="Moineau S."/>
        </authorList>
    </citation>
    <scope>NUCLEOTIDE SEQUENCE [LARGE SCALE GENOMIC DNA]</scope>
</reference>
<organism evidence="1 2">
    <name type="scientific">Lactobacillus phage ATCC 8014-B2</name>
    <dbReference type="NCBI Taxonomy" id="1225795"/>
    <lineage>
        <taxon>Viruses</taxon>
        <taxon>Duplodnaviria</taxon>
        <taxon>Heunggongvirae</taxon>
        <taxon>Uroviricota</taxon>
        <taxon>Caudoviricetes</taxon>
        <taxon>Tybeckvirinae</taxon>
        <taxon>Douglaswolinvirus</taxon>
        <taxon>Douglaswolinvirus B2</taxon>
    </lineage>
</organism>
<accession>K4ID80</accession>
<evidence type="ECO:0000313" key="2">
    <source>
        <dbReference type="Proteomes" id="UP000008061"/>
    </source>
</evidence>
<gene>
    <name evidence="1" type="ORF">8014-B2_0072</name>
</gene>
<sequence length="113" mass="12916">MKFKRSYDGKEVNVVDYLSGEKTPVVDTSKLNEAGIKVSFDGSKWNIDLDSFDDNAHDEVELPSTFENEEEKPYVVYTTTCDEQIMLLTSEQLSDSMSIELSFDDLKKINLFN</sequence>
<dbReference type="Proteomes" id="UP000008061">
    <property type="component" value="Segment"/>
</dbReference>
<proteinExistence type="predicted"/>
<name>K4ID80_9CAUD</name>